<name>A0A9P5V8K2_9FUNG</name>
<dbReference type="PROSITE" id="PS50297">
    <property type="entry name" value="ANK_REP_REGION"/>
    <property type="match status" value="2"/>
</dbReference>
<keyword evidence="3 4" id="KW-0040">ANK repeat</keyword>
<dbReference type="AlphaFoldDB" id="A0A9P5V8K2"/>
<dbReference type="GO" id="GO:0019706">
    <property type="term" value="F:protein-cysteine S-palmitoyltransferase activity"/>
    <property type="evidence" value="ECO:0007669"/>
    <property type="project" value="UniProtKB-EC"/>
</dbReference>
<evidence type="ECO:0000256" key="3">
    <source>
        <dbReference type="ARBA" id="ARBA00023043"/>
    </source>
</evidence>
<feature type="repeat" description="ANK" evidence="4">
    <location>
        <begin position="133"/>
        <end position="165"/>
    </location>
</feature>
<dbReference type="InterPro" id="IPR036770">
    <property type="entry name" value="Ankyrin_rpt-contain_sf"/>
</dbReference>
<evidence type="ECO:0000256" key="2">
    <source>
        <dbReference type="ARBA" id="ARBA00022737"/>
    </source>
</evidence>
<dbReference type="OrthoDB" id="194358at2759"/>
<protein>
    <recommendedName>
        <fullName evidence="1">protein S-acyltransferase</fullName>
        <ecNumber evidence="1">2.3.1.225</ecNumber>
    </recommendedName>
</protein>
<comment type="caution">
    <text evidence="6">The sequence shown here is derived from an EMBL/GenBank/DDBJ whole genome shotgun (WGS) entry which is preliminary data.</text>
</comment>
<dbReference type="EC" id="2.3.1.225" evidence="1"/>
<feature type="compositionally biased region" description="Low complexity" evidence="5">
    <location>
        <begin position="38"/>
        <end position="60"/>
    </location>
</feature>
<evidence type="ECO:0000256" key="5">
    <source>
        <dbReference type="SAM" id="MobiDB-lite"/>
    </source>
</evidence>
<keyword evidence="7" id="KW-1185">Reference proteome</keyword>
<dbReference type="Gene3D" id="1.25.40.20">
    <property type="entry name" value="Ankyrin repeat-containing domain"/>
    <property type="match status" value="1"/>
</dbReference>
<feature type="compositionally biased region" description="Basic and acidic residues" evidence="5">
    <location>
        <begin position="13"/>
        <end position="30"/>
    </location>
</feature>
<proteinExistence type="predicted"/>
<dbReference type="PROSITE" id="PS50088">
    <property type="entry name" value="ANK_REPEAT"/>
    <property type="match status" value="2"/>
</dbReference>
<evidence type="ECO:0000256" key="4">
    <source>
        <dbReference type="PROSITE-ProRule" id="PRU00023"/>
    </source>
</evidence>
<dbReference type="SUPFAM" id="SSF48403">
    <property type="entry name" value="Ankyrin repeat"/>
    <property type="match status" value="1"/>
</dbReference>
<gene>
    <name evidence="6" type="ORF">BG015_010488</name>
</gene>
<feature type="repeat" description="ANK" evidence="4">
    <location>
        <begin position="181"/>
        <end position="213"/>
    </location>
</feature>
<keyword evidence="2" id="KW-0677">Repeat</keyword>
<dbReference type="EMBL" id="JAAAUQ010000750">
    <property type="protein sequence ID" value="KAF9147822.1"/>
    <property type="molecule type" value="Genomic_DNA"/>
</dbReference>
<accession>A0A9P5V8K2</accession>
<evidence type="ECO:0000256" key="1">
    <source>
        <dbReference type="ARBA" id="ARBA00012210"/>
    </source>
</evidence>
<evidence type="ECO:0000313" key="6">
    <source>
        <dbReference type="EMBL" id="KAF9147822.1"/>
    </source>
</evidence>
<evidence type="ECO:0000313" key="7">
    <source>
        <dbReference type="Proteomes" id="UP000748756"/>
    </source>
</evidence>
<dbReference type="PANTHER" id="PTHR24161:SF85">
    <property type="entry name" value="PALMITOYLTRANSFERASE HIP14"/>
    <property type="match status" value="1"/>
</dbReference>
<dbReference type="InterPro" id="IPR002110">
    <property type="entry name" value="Ankyrin_rpt"/>
</dbReference>
<reference evidence="6" key="1">
    <citation type="journal article" date="2020" name="Fungal Divers.">
        <title>Resolving the Mortierellaceae phylogeny through synthesis of multi-gene phylogenetics and phylogenomics.</title>
        <authorList>
            <person name="Vandepol N."/>
            <person name="Liber J."/>
            <person name="Desiro A."/>
            <person name="Na H."/>
            <person name="Kennedy M."/>
            <person name="Barry K."/>
            <person name="Grigoriev I.V."/>
            <person name="Miller A.N."/>
            <person name="O'Donnell K."/>
            <person name="Stajich J.E."/>
            <person name="Bonito G."/>
        </authorList>
    </citation>
    <scope>NUCLEOTIDE SEQUENCE</scope>
    <source>
        <strain evidence="6">NRRL 6426</strain>
    </source>
</reference>
<dbReference type="Pfam" id="PF12796">
    <property type="entry name" value="Ank_2"/>
    <property type="match status" value="1"/>
</dbReference>
<dbReference type="SMART" id="SM00248">
    <property type="entry name" value="ANK"/>
    <property type="match status" value="3"/>
</dbReference>
<feature type="region of interest" description="Disordered" evidence="5">
    <location>
        <begin position="13"/>
        <end position="76"/>
    </location>
</feature>
<organism evidence="6 7">
    <name type="scientific">Linnemannia schmuckeri</name>
    <dbReference type="NCBI Taxonomy" id="64567"/>
    <lineage>
        <taxon>Eukaryota</taxon>
        <taxon>Fungi</taxon>
        <taxon>Fungi incertae sedis</taxon>
        <taxon>Mucoromycota</taxon>
        <taxon>Mortierellomycotina</taxon>
        <taxon>Mortierellomycetes</taxon>
        <taxon>Mortierellales</taxon>
        <taxon>Mortierellaceae</taxon>
        <taxon>Linnemannia</taxon>
    </lineage>
</organism>
<sequence>MAALRAMLQIRSTDRTSIDQQRDSLDNDHHSNHHYHTSHSLPGSAQSSSIQSLSTGSSVYGHHHHHSSSLNSASNNNNLTSSISSVVGAKPTTPAKKPALIVNLGLHSGAASGNLGLVKFALDNGQPIDSVVNGVYAIHAACCNNNVAVVLYLIEHGADVNARRLPRKYSPEKGVQTVGTTGSTPLHFAAANGCLNVVDILLRHGAIVDMTDKVCAMGRSNFFIGDYHQITLQKESEFDLMRCGIDC</sequence>
<dbReference type="Proteomes" id="UP000748756">
    <property type="component" value="Unassembled WGS sequence"/>
</dbReference>
<dbReference type="PANTHER" id="PTHR24161">
    <property type="entry name" value="ANK_REP_REGION DOMAIN-CONTAINING PROTEIN-RELATED"/>
    <property type="match status" value="1"/>
</dbReference>